<dbReference type="Gene3D" id="1.20.1270.280">
    <property type="match status" value="1"/>
</dbReference>
<dbReference type="Pfam" id="PF12781">
    <property type="entry name" value="AAA_9"/>
    <property type="match status" value="1"/>
</dbReference>
<evidence type="ECO:0000313" key="21">
    <source>
        <dbReference type="Proteomes" id="UP000002729"/>
    </source>
</evidence>
<name>F0Y0Z0_AURAN</name>
<feature type="compositionally biased region" description="Acidic residues" evidence="17">
    <location>
        <begin position="4308"/>
        <end position="4329"/>
    </location>
</feature>
<keyword evidence="13" id="KW-0206">Cytoskeleton</keyword>
<dbReference type="Pfam" id="PF18198">
    <property type="entry name" value="AAA_lid_11"/>
    <property type="match status" value="1"/>
</dbReference>
<dbReference type="GO" id="GO:0030286">
    <property type="term" value="C:dynein complex"/>
    <property type="evidence" value="ECO:0007669"/>
    <property type="project" value="UniProtKB-KW"/>
</dbReference>
<dbReference type="EMBL" id="GL833122">
    <property type="protein sequence ID" value="EGB11298.1"/>
    <property type="molecule type" value="Genomic_DNA"/>
</dbReference>
<dbReference type="Gene3D" id="3.10.490.20">
    <property type="match status" value="1"/>
</dbReference>
<dbReference type="GO" id="GO:0051959">
    <property type="term" value="F:dynein light intermediate chain binding"/>
    <property type="evidence" value="ECO:0007669"/>
    <property type="project" value="InterPro"/>
</dbReference>
<keyword evidence="6" id="KW-0677">Repeat</keyword>
<dbReference type="Pfam" id="PF18199">
    <property type="entry name" value="Dynein_C"/>
    <property type="match status" value="1"/>
</dbReference>
<dbReference type="SMART" id="SM00333">
    <property type="entry name" value="TUDOR"/>
    <property type="match status" value="1"/>
</dbReference>
<dbReference type="Gene3D" id="3.20.180.20">
    <property type="entry name" value="Dynein heavy chain, N-terminal domain 2"/>
    <property type="match status" value="1"/>
</dbReference>
<dbReference type="FunFam" id="3.40.50.300:FF:002141">
    <property type="entry name" value="Dynein heavy chain"/>
    <property type="match status" value="1"/>
</dbReference>
<dbReference type="InterPro" id="IPR035699">
    <property type="entry name" value="AAA_6"/>
</dbReference>
<keyword evidence="3" id="KW-0880">Kelch repeat</keyword>
<keyword evidence="8" id="KW-0067">ATP-binding</keyword>
<feature type="repeat" description="Filamin" evidence="15">
    <location>
        <begin position="444"/>
        <end position="589"/>
    </location>
</feature>
<dbReference type="eggNOG" id="KOG3595">
    <property type="taxonomic scope" value="Eukaryota"/>
</dbReference>
<dbReference type="InterPro" id="IPR041228">
    <property type="entry name" value="Dynein_C"/>
</dbReference>
<gene>
    <name evidence="20" type="ORF">AURANDRAFT_70846</name>
</gene>
<dbReference type="Gene3D" id="2.120.10.80">
    <property type="entry name" value="Kelch-type beta propeller"/>
    <property type="match status" value="2"/>
</dbReference>
<dbReference type="PROSITE" id="PS50096">
    <property type="entry name" value="IQ"/>
    <property type="match status" value="2"/>
</dbReference>
<dbReference type="Pfam" id="PF03028">
    <property type="entry name" value="Dynein_heavy"/>
    <property type="match status" value="1"/>
</dbReference>
<dbReference type="Gene3D" id="1.10.472.130">
    <property type="match status" value="1"/>
</dbReference>
<dbReference type="OrthoDB" id="424310at2759"/>
<dbReference type="Pfam" id="PF12774">
    <property type="entry name" value="AAA_6"/>
    <property type="match status" value="1"/>
</dbReference>
<evidence type="ECO:0000259" key="18">
    <source>
        <dbReference type="SMART" id="SM00333"/>
    </source>
</evidence>
<dbReference type="InterPro" id="IPR024743">
    <property type="entry name" value="Dynein_HC_stalk"/>
</dbReference>
<dbReference type="Pfam" id="PF12775">
    <property type="entry name" value="AAA_7"/>
    <property type="match status" value="1"/>
</dbReference>
<dbReference type="SUPFAM" id="SSF50965">
    <property type="entry name" value="Galactose oxidase, central domain"/>
    <property type="match status" value="1"/>
</dbReference>
<feature type="compositionally biased region" description="Low complexity" evidence="17">
    <location>
        <begin position="4242"/>
        <end position="4259"/>
    </location>
</feature>
<dbReference type="GO" id="GO:0005874">
    <property type="term" value="C:microtubule"/>
    <property type="evidence" value="ECO:0007669"/>
    <property type="project" value="UniProtKB-KW"/>
</dbReference>
<comment type="subcellular location">
    <subcellularLocation>
        <location evidence="1">Cytoplasm</location>
        <location evidence="1">Cytoskeleton</location>
        <location evidence="1">Cilium axoneme</location>
    </subcellularLocation>
</comment>
<feature type="domain" description="Tudor" evidence="18">
    <location>
        <begin position="4168"/>
        <end position="4226"/>
    </location>
</feature>
<dbReference type="Gene3D" id="1.20.920.30">
    <property type="match status" value="1"/>
</dbReference>
<dbReference type="GO" id="GO:0005524">
    <property type="term" value="F:ATP binding"/>
    <property type="evidence" value="ECO:0007669"/>
    <property type="project" value="UniProtKB-KW"/>
</dbReference>
<dbReference type="InterPro" id="IPR017868">
    <property type="entry name" value="Filamin/ABP280_repeat-like"/>
</dbReference>
<dbReference type="Gene3D" id="1.10.287.2620">
    <property type="match status" value="1"/>
</dbReference>
<dbReference type="Pfam" id="PF12780">
    <property type="entry name" value="AAA_8"/>
    <property type="match status" value="1"/>
</dbReference>
<dbReference type="PANTHER" id="PTHR45703:SF8">
    <property type="entry name" value="DYNEINS HEAVY CHAIN"/>
    <property type="match status" value="1"/>
</dbReference>
<dbReference type="Pfam" id="PF00630">
    <property type="entry name" value="Filamin"/>
    <property type="match status" value="1"/>
</dbReference>
<dbReference type="FunFam" id="3.40.50.300:FF:000738">
    <property type="entry name" value="Dynein heavy chain axonemal"/>
    <property type="match status" value="1"/>
</dbReference>
<dbReference type="Gene3D" id="1.10.8.710">
    <property type="match status" value="1"/>
</dbReference>
<keyword evidence="21" id="KW-1185">Reference proteome</keyword>
<evidence type="ECO:0000256" key="5">
    <source>
        <dbReference type="ARBA" id="ARBA00022701"/>
    </source>
</evidence>
<dbReference type="Gene3D" id="2.60.40.10">
    <property type="entry name" value="Immunoglobulins"/>
    <property type="match status" value="2"/>
</dbReference>
<dbReference type="SUPFAM" id="SSF117281">
    <property type="entry name" value="Kelch motif"/>
    <property type="match status" value="1"/>
</dbReference>
<evidence type="ECO:0000256" key="9">
    <source>
        <dbReference type="ARBA" id="ARBA00023017"/>
    </source>
</evidence>
<dbReference type="InterPro" id="IPR043160">
    <property type="entry name" value="Dynein_C_barrel"/>
</dbReference>
<dbReference type="GO" id="GO:0008569">
    <property type="term" value="F:minus-end-directed microtubule motor activity"/>
    <property type="evidence" value="ECO:0007669"/>
    <property type="project" value="InterPro"/>
</dbReference>
<keyword evidence="7" id="KW-0547">Nucleotide-binding</keyword>
<dbReference type="SUPFAM" id="SSF81296">
    <property type="entry name" value="E set domains"/>
    <property type="match status" value="1"/>
</dbReference>
<feature type="coiled-coil region" evidence="16">
    <location>
        <begin position="2869"/>
        <end position="2924"/>
    </location>
</feature>
<dbReference type="InterPro" id="IPR014756">
    <property type="entry name" value="Ig_E-set"/>
</dbReference>
<dbReference type="CDD" id="cd00102">
    <property type="entry name" value="IPT"/>
    <property type="match status" value="1"/>
</dbReference>
<proteinExistence type="inferred from homology"/>
<dbReference type="GO" id="GO:0045505">
    <property type="term" value="F:dynein intermediate chain binding"/>
    <property type="evidence" value="ECO:0007669"/>
    <property type="project" value="InterPro"/>
</dbReference>
<dbReference type="Pfam" id="PF17857">
    <property type="entry name" value="AAA_lid_1"/>
    <property type="match status" value="1"/>
</dbReference>
<comment type="similarity">
    <text evidence="2">Belongs to the dynein heavy chain family.</text>
</comment>
<dbReference type="InterPro" id="IPR043157">
    <property type="entry name" value="Dynein_AAA1S"/>
</dbReference>
<dbReference type="Gene3D" id="1.10.8.1220">
    <property type="match status" value="1"/>
</dbReference>
<dbReference type="FunFam" id="1.20.140.100:FF:000001">
    <property type="entry name" value="dynein heavy chain 17, axonemal"/>
    <property type="match status" value="1"/>
</dbReference>
<dbReference type="Proteomes" id="UP000002729">
    <property type="component" value="Unassembled WGS sequence"/>
</dbReference>
<keyword evidence="11" id="KW-0969">Cilium</keyword>
<dbReference type="GO" id="GO:0007018">
    <property type="term" value="P:microtubule-based movement"/>
    <property type="evidence" value="ECO:0007669"/>
    <property type="project" value="InterPro"/>
</dbReference>
<feature type="compositionally biased region" description="Low complexity" evidence="17">
    <location>
        <begin position="4351"/>
        <end position="4361"/>
    </location>
</feature>
<dbReference type="SUPFAM" id="SSF52540">
    <property type="entry name" value="P-loop containing nucleoside triphosphate hydrolases"/>
    <property type="match status" value="4"/>
</dbReference>
<keyword evidence="14" id="KW-0966">Cell projection</keyword>
<dbReference type="InterPro" id="IPR042219">
    <property type="entry name" value="AAA_lid_11_sf"/>
</dbReference>
<dbReference type="GeneID" id="20227952"/>
<dbReference type="Pfam" id="PF24681">
    <property type="entry name" value="Kelch_KLHDC2_KLHL20_DRC7"/>
    <property type="match status" value="2"/>
</dbReference>
<dbReference type="FunFam" id="1.20.920.30:FF:000002">
    <property type="entry name" value="Dynein axonemal heavy chain 3"/>
    <property type="match status" value="1"/>
</dbReference>
<dbReference type="Pfam" id="PF08393">
    <property type="entry name" value="DHC_N2"/>
    <property type="match status" value="1"/>
</dbReference>
<dbReference type="Gene3D" id="1.20.140.100">
    <property type="entry name" value="Dynein heavy chain, N-terminal domain 2"/>
    <property type="match status" value="1"/>
</dbReference>
<evidence type="ECO:0000313" key="20">
    <source>
        <dbReference type="EMBL" id="EGB11298.1"/>
    </source>
</evidence>
<dbReference type="FunFam" id="3.40.50.300:FF:000049">
    <property type="entry name" value="Dynein, axonemal, heavy chain 5"/>
    <property type="match status" value="1"/>
</dbReference>
<dbReference type="Gene3D" id="1.10.8.720">
    <property type="entry name" value="Region D6 of dynein motor"/>
    <property type="match status" value="1"/>
</dbReference>
<feature type="compositionally biased region" description="Low complexity" evidence="17">
    <location>
        <begin position="4280"/>
        <end position="4295"/>
    </location>
</feature>
<keyword evidence="4" id="KW-0963">Cytoplasm</keyword>
<dbReference type="OMA" id="WAYLVND"/>
<evidence type="ECO:0000256" key="16">
    <source>
        <dbReference type="SAM" id="Coils"/>
    </source>
</evidence>
<dbReference type="PROSITE" id="PS50194">
    <property type="entry name" value="FILAMIN_REPEAT"/>
    <property type="match status" value="1"/>
</dbReference>
<feature type="domain" description="AAA+ ATPase" evidence="19">
    <location>
        <begin position="2033"/>
        <end position="2182"/>
    </location>
</feature>
<dbReference type="Pfam" id="PF12777">
    <property type="entry name" value="MT"/>
    <property type="match status" value="1"/>
</dbReference>
<dbReference type="InterPro" id="IPR011043">
    <property type="entry name" value="Gal_Oxase/kelch_b-propeller"/>
</dbReference>
<dbReference type="FunFam" id="1.10.8.710:FF:000007">
    <property type="entry name" value="Putative dynein heavy chain"/>
    <property type="match status" value="1"/>
</dbReference>
<dbReference type="InterPro" id="IPR042228">
    <property type="entry name" value="Dynein_linker_3"/>
</dbReference>
<keyword evidence="5" id="KW-0493">Microtubule</keyword>
<dbReference type="FunFam" id="3.40.50.300:FF:001275">
    <property type="entry name" value="Dynein heavy chain, putative"/>
    <property type="match status" value="1"/>
</dbReference>
<evidence type="ECO:0000256" key="2">
    <source>
        <dbReference type="ARBA" id="ARBA00008887"/>
    </source>
</evidence>
<dbReference type="InterPro" id="IPR013783">
    <property type="entry name" value="Ig-like_fold"/>
</dbReference>
<dbReference type="Gene3D" id="2.30.30.140">
    <property type="match status" value="1"/>
</dbReference>
<dbReference type="Gene3D" id="6.10.140.1060">
    <property type="match status" value="1"/>
</dbReference>
<evidence type="ECO:0000256" key="6">
    <source>
        <dbReference type="ARBA" id="ARBA00022737"/>
    </source>
</evidence>
<evidence type="ECO:0000256" key="3">
    <source>
        <dbReference type="ARBA" id="ARBA00022441"/>
    </source>
</evidence>
<feature type="domain" description="AAA+ ATPase" evidence="19">
    <location>
        <begin position="2385"/>
        <end position="2574"/>
    </location>
</feature>
<dbReference type="CDD" id="cd04508">
    <property type="entry name" value="Tudor_SF"/>
    <property type="match status" value="1"/>
</dbReference>
<dbReference type="InterPro" id="IPR013602">
    <property type="entry name" value="Dynein_heavy_linker"/>
</dbReference>
<dbReference type="Gene3D" id="3.40.50.300">
    <property type="entry name" value="P-loop containing nucleotide triphosphate hydrolases"/>
    <property type="match status" value="5"/>
</dbReference>
<evidence type="ECO:0000256" key="8">
    <source>
        <dbReference type="ARBA" id="ARBA00022840"/>
    </source>
</evidence>
<evidence type="ECO:0000256" key="4">
    <source>
        <dbReference type="ARBA" id="ARBA00022490"/>
    </source>
</evidence>
<dbReference type="InterPro" id="IPR001298">
    <property type="entry name" value="Filamin/ABP280_rpt"/>
</dbReference>
<dbReference type="InterPro" id="IPR026983">
    <property type="entry name" value="DHC"/>
</dbReference>
<evidence type="ECO:0000256" key="1">
    <source>
        <dbReference type="ARBA" id="ARBA00004430"/>
    </source>
</evidence>
<keyword evidence="10 16" id="KW-0175">Coiled coil</keyword>
<dbReference type="InterPro" id="IPR035706">
    <property type="entry name" value="AAA_9"/>
</dbReference>
<reference evidence="20 21" key="1">
    <citation type="journal article" date="2011" name="Proc. Natl. Acad. Sci. U.S.A.">
        <title>Niche of harmful alga Aureococcus anophagefferens revealed through ecogenomics.</title>
        <authorList>
            <person name="Gobler C.J."/>
            <person name="Berry D.L."/>
            <person name="Dyhrman S.T."/>
            <person name="Wilhelm S.W."/>
            <person name="Salamov A."/>
            <person name="Lobanov A.V."/>
            <person name="Zhang Y."/>
            <person name="Collier J.L."/>
            <person name="Wurch L.L."/>
            <person name="Kustka A.B."/>
            <person name="Dill B.D."/>
            <person name="Shah M."/>
            <person name="VerBerkmoes N.C."/>
            <person name="Kuo A."/>
            <person name="Terry A."/>
            <person name="Pangilinan J."/>
            <person name="Lindquist E.A."/>
            <person name="Lucas S."/>
            <person name="Paulsen I.T."/>
            <person name="Hattenrath-Lehmann T.K."/>
            <person name="Talmage S.C."/>
            <person name="Walker E.A."/>
            <person name="Koch F."/>
            <person name="Burson A.M."/>
            <person name="Marcoval M.A."/>
            <person name="Tang Y.Z."/>
            <person name="Lecleir G.R."/>
            <person name="Coyne K.J."/>
            <person name="Berg G.M."/>
            <person name="Bertrand E.M."/>
            <person name="Saito M.A."/>
            <person name="Gladyshev V.N."/>
            <person name="Grigoriev I.V."/>
        </authorList>
    </citation>
    <scope>NUCLEOTIDE SEQUENCE [LARGE SCALE GENOMIC DNA]</scope>
    <source>
        <strain evidence="21">CCMP 1984</strain>
    </source>
</reference>
<dbReference type="RefSeq" id="XP_009033682.1">
    <property type="nucleotide sequence ID" value="XM_009035434.1"/>
</dbReference>
<dbReference type="InterPro" id="IPR041589">
    <property type="entry name" value="DNAH3_AAA_lid_1"/>
</dbReference>
<dbReference type="eggNOG" id="KOG0379">
    <property type="taxonomic scope" value="Eukaryota"/>
</dbReference>
<dbReference type="Gene3D" id="1.20.58.1120">
    <property type="match status" value="1"/>
</dbReference>
<dbReference type="InterPro" id="IPR004273">
    <property type="entry name" value="Dynein_heavy_D6_P-loop"/>
</dbReference>
<evidence type="ECO:0000256" key="12">
    <source>
        <dbReference type="ARBA" id="ARBA00023175"/>
    </source>
</evidence>
<accession>F0Y0Z0</accession>
<evidence type="ECO:0000256" key="15">
    <source>
        <dbReference type="PROSITE-ProRule" id="PRU00087"/>
    </source>
</evidence>
<dbReference type="InterPro" id="IPR002999">
    <property type="entry name" value="Tudor"/>
</dbReference>
<dbReference type="GO" id="GO:0005930">
    <property type="term" value="C:axoneme"/>
    <property type="evidence" value="ECO:0007669"/>
    <property type="project" value="UniProtKB-SubCell"/>
</dbReference>
<dbReference type="InterPro" id="IPR027417">
    <property type="entry name" value="P-loop_NTPase"/>
</dbReference>
<dbReference type="InterPro" id="IPR003593">
    <property type="entry name" value="AAA+_ATPase"/>
</dbReference>
<dbReference type="InParanoid" id="F0Y0Z0"/>
<feature type="domain" description="AAA+ ATPase" evidence="19">
    <location>
        <begin position="1416"/>
        <end position="1554"/>
    </location>
</feature>
<dbReference type="InterPro" id="IPR042222">
    <property type="entry name" value="Dynein_2_N"/>
</dbReference>
<evidence type="ECO:0000256" key="11">
    <source>
        <dbReference type="ARBA" id="ARBA00023069"/>
    </source>
</evidence>
<dbReference type="Gene3D" id="1.20.920.20">
    <property type="match status" value="1"/>
</dbReference>
<dbReference type="FunFam" id="1.10.8.720:FF:000002">
    <property type="entry name" value="Dynein heavy chain 9, axonemal"/>
    <property type="match status" value="1"/>
</dbReference>
<dbReference type="InterPro" id="IPR015915">
    <property type="entry name" value="Kelch-typ_b-propeller"/>
</dbReference>
<dbReference type="SMART" id="SM00557">
    <property type="entry name" value="IG_FLMN"/>
    <property type="match status" value="1"/>
</dbReference>
<dbReference type="InterPro" id="IPR041466">
    <property type="entry name" value="Dynein_AAA5_ext"/>
</dbReference>
<evidence type="ECO:0000256" key="10">
    <source>
        <dbReference type="ARBA" id="ARBA00023054"/>
    </source>
</evidence>
<dbReference type="SMART" id="SM00382">
    <property type="entry name" value="AAA"/>
    <property type="match status" value="3"/>
</dbReference>
<evidence type="ECO:0000259" key="19">
    <source>
        <dbReference type="SMART" id="SM00382"/>
    </source>
</evidence>
<dbReference type="InterPro" id="IPR024317">
    <property type="entry name" value="Dynein_heavy_chain_D4_dom"/>
</dbReference>
<organism evidence="21">
    <name type="scientific">Aureococcus anophagefferens</name>
    <name type="common">Harmful bloom alga</name>
    <dbReference type="NCBI Taxonomy" id="44056"/>
    <lineage>
        <taxon>Eukaryota</taxon>
        <taxon>Sar</taxon>
        <taxon>Stramenopiles</taxon>
        <taxon>Ochrophyta</taxon>
        <taxon>Pelagophyceae</taxon>
        <taxon>Pelagomonadales</taxon>
        <taxon>Pelagomonadaceae</taxon>
        <taxon>Aureococcus</taxon>
    </lineage>
</organism>
<evidence type="ECO:0000256" key="17">
    <source>
        <dbReference type="SAM" id="MobiDB-lite"/>
    </source>
</evidence>
<dbReference type="Pfam" id="PF17852">
    <property type="entry name" value="Dynein_AAA_lid"/>
    <property type="match status" value="1"/>
</dbReference>
<dbReference type="InterPro" id="IPR041658">
    <property type="entry name" value="AAA_lid_11"/>
</dbReference>
<dbReference type="PANTHER" id="PTHR45703">
    <property type="entry name" value="DYNEIN HEAVY CHAIN"/>
    <property type="match status" value="1"/>
</dbReference>
<evidence type="ECO:0000256" key="14">
    <source>
        <dbReference type="ARBA" id="ARBA00023273"/>
    </source>
</evidence>
<protein>
    <submittedName>
        <fullName evidence="20">Uncharacterized protein</fullName>
    </submittedName>
</protein>
<evidence type="ECO:0000256" key="7">
    <source>
        <dbReference type="ARBA" id="ARBA00022741"/>
    </source>
</evidence>
<feature type="region of interest" description="Disordered" evidence="17">
    <location>
        <begin position="4229"/>
        <end position="4361"/>
    </location>
</feature>
<dbReference type="FunFam" id="1.10.287.2620:FF:000001">
    <property type="entry name" value="Cytoplasmic dynein heavy chain 1"/>
    <property type="match status" value="1"/>
</dbReference>
<evidence type="ECO:0000256" key="13">
    <source>
        <dbReference type="ARBA" id="ARBA00023212"/>
    </source>
</evidence>
<sequence>MRQEGEDRPSPRSAHTLVIAGEFAYMFGGCDKRRPPGPNNELYKLDMSDKSFFYWSKVPAGDGGAAPAPRWHHTAHMYNDRTMLVFGGFSADKVSRYFNDLWLYDTKSEKWSQPPPAETVPDQSGLPSLKRPWAGVPQPRGAHASTLVGSALMIFGGYGGSGFSRRDFADLHSLDMETMEWEEVETTGEPPEARSGHQLLSIEDRQLYVMGGWNSSRQFDDVHVVDLATKAWSQPAMASGPDYWGPPRWNFTAVAVFAVPFWKIFVFGGNSGDLVEGKTPTGEYCNDIMVLECGENVWVRPETVGDIPIPRSDSPMAYDDKKGTMVLYGGWRHSWHGDMAVCNVAAVVGPPYSVEDISPTIGPVTGSTLVELRGMGFSTVKGEVTVRYACPKGFEVGSCGTVIDDQTITFETPNYEHYGAVEIECRVSIGPKPLTNSKVKMSYFSVTDASQCLAFGPGLVNGCIAGNPTTICIVAKDEHGNNRSCGMDEFSIRIEPPAQPDELKDLDIEVKETKPDKDHDFDPQFAIEPECTDAEELKVQVELSDSGDGTYVAAFAAPVVGTYTITIEFMGTFDGKAGPVRGSPFQMTCVDRDEYIEKNPKDIRLSEGETEPSDELLSFNNSMDGPIVTNDVLNKIKEIREFSNKKKRGLQKLDPTNYDAIAPLIEGKEHLRDIEKMSEQYALCIDTTRVALAHLKSRGNQVDRMMDQLGKAIVDWTEVLALVEPTATAITPTTIHFANKTVGWIEEYEQKIKDLDESFRGSKVFSMEVGHDDALKMLDKNEKEFVEETKILEKNAHLCAVFEFPEKINKSQEILQTMQKTVDFMRAAWGVSEDITCFITDAKALLWRELEIEDLEDGAKAQTKKLSGLNKTIRWCPLYKDTSRAIKDFINTIPLITALRSKAMRPRHWDLLRKATGKEFTPPYEDEDLQLGGLLSLNLHEFNADVEEICDQATKEEKIEVNLESLTERWRQIEFLADMYKGTEVPLLKVQEEDWESLENDQLTVQGMMASRYIAQFEKEVASWQVALVTISDVYTTINEIQRTWSYLEPLFIHSDEVKRELPVDAERFAGIDVEIKDVLTSAWEVKNIKEACNVDGLLSRLEGELGGLDLCKKSLADFLDGRRRQFPRYYFTSEADLLDILSNGSQPEKVMIHTSKIYLSTKTLRLDPENRTASNRPMAVGWVADVGKEYTPFEPAVPLEGKVEIYMQTVLDAMKSTLFQNLKRSVIRYAQMERKHWVMAKDEDGARPADPAQIILLTLAINYVQEVEESFEKIEAGNEAALAEYNVLQIDQLGDLVRLTQGDLDGENRTRIMVCITMDAHGRDIVQKLVRERVNVVSAFQWQSQLKHKFRVPPSYASHIGRDPHLRSESGQRAEIAICDAILPYDYEYLGNGPRLVITPLTDRIYVTATQALNLKMGCAPAGPAGTGKTESTKDLASALAKCCYVFNCSPEMDYKGLGNIFKGLGSSGSWGCFDEFNRLIPEVLSVCTVQFKAVCDGIKAEAARVTVEGDEVSLDPTCGAFITMNPGYLGRSELPEGLKALFRPMTVMVPDLVLICENMLMAQGFVDAKSLASKFYGLYSLLKELLSKQLHYDWGLRAVKSVLVIAGTMKRADPQLPEDSILMRALRDSNIPKIVKEDQVVFFGLLGDLFPGINPERKRDMNLEDAIVKACGDLGLDPDDEFCLKTVQLEELLAIRHCVFVMGPAGAGKSQCWRTLAQARKIMDPEKLTTMIKDVNPKSVKTEELYGFISMATREWRDGLLSVVMRNLGRIEDELPKWILLDGDLDANWIESMNSVMDDNRMLTLASNERIPLKPHMRMIFEIRDLKHATPATVSRAGILYISTNEGSQWRSLIAAWIKQRPESEECKEWLREICAEYVGESLDWMKLNIKTVLPLEDMNLVQSLLYMLALLLKPDNTGTREALEIVFNFCLIWALGSPLGQSDDGVQYRALLSDYWRGQWKNVKFPTRGASNSVFDYYLEPKSNQFEQWSKSPFFYHIDFDTEKMNMAQITVPTAETCSVAFWMSDMVKNHHPVMLAGPSGTGKTQQVMGMLKDQNPTDILSATINFNFYTTSDVLQNTMCLPLEKKTGTNFGPPGQAYLVYFVDDLNLPEVDSYNTQSAIALLRQQMEYGHIYDMTKLAQNPVKNISKTQVVACMNPTAGSFVINPRLQRWFVTFAIGMPSRSSLNVIYDTFLMGHLKADFPAEVASLKDNIIKAAMNLHKEVMEKFRKTATNFHYEFNIRHLANVFQGLLVAQAEQITTGEKLVHLWLHESERVYGDRLVSPEDLRKYNDLAQGQARKLFQQFPVDKFYAKENSEPLIFCHFCEDIEDPIYDQITGIDKMLHTLEGALELYNESNAVMDLVLFEDAMKHVARISRIVLNEGGHALLVGVGGSGKQSLSRLAAFICHYTVTQIVISSSYSITDLKDDLKGMYNKAGLKEEGVMFLLTDSQITNERFLIYINDLLASGNIPDLFAVDEVDNIVNSVANRVKAAGLEQTRANCWDYFITEIRRNLHVVLAFSPVGDDFRNRSRKFPALVNSTVIDWFQPWPEDALLSVGQRFLEEIDVGTAAHRTVIEKFMPYSFIEVNNLAKRFQSEERRHVYTTPKSFLELLKLYQVLLEHKREDSDKSITRLKSGLKKMQETSDAVTEIEASLKITLEDAEQKKTKAEGISEVVSKEKAIVEVETAGAEQEAAKVAVVQKDVGEKQRSTAEDLAKAEPAVEAAMAALDSLDAKSLAECKSMIKPPAGVDDIFISTMILLADIYPAVLHNKKKVKDRSWDAAKKQCLGNIKEYIEYLKMIKVKVDESVDLTTQMKEIRPYLALEHFKVEIIAGKNSAAAGLTAFVLNIVTYYDIVITVEPKRIALAEANAQLEAANAKLKAVNEKVADLQSKLAILTDNLDVAERDKQEALDAVEKGQRKLDLAQRLTSALASENERWKESVIQMEASKNLLTGDVLLASSFISYAGPFTKSFRDILMQEKFFAYLIKSFNGGAEAPAEGAPEMPMSPTFDPISILTTDAEIAVWNQDSLPADAVSTENGSILCNTSRWPLIIDPQLQGISWLRNKESAPARNLQIVRLGQKDMMRKLERALESGHTILIENLSESLDAVLSPIIQRATIKRGRTLYVKVGDSEVEFHPNFRLYLHTKLSNPHYPPEIQAETTLINFTVTQAGLSDQLLTLVVQKERGDLAELAESLIKQQNGFKIKMKELEDSILEKLANAEGDITEDVDLIEGLEETKRISIDINKKSAIANETQANIRITSNKYKSVADRSSQLFFLMNDLAKIHSYYVYSLAAFTKVFYRGIDLVTAKKAVEVNEDGEEVPPEEEAEVVELNDEELAARCVVLMNSITLTTFNYIRRGLFEKDKLTIATMVTLRIAVSDEVLSADDVGYLYLGKIATDPGNMGPLHEWMPEAIWPKVKALEGLKRFNGLGDNMHSDSDEWLAWFDNATPENAKLPGDYQKLLTPFDRLILLRALRPDRVSTALRLYIGETMGNDYVFQAPFNMPATYDETSSQTPVFFVLFPGVDPTPWVEDLGKELNISQDNGLFCNISMGQGQEKPAEAVLERFAKTGGWVMLQNCHLMTSWVPQLERLLEVVQESAHDDFRCFISAEPPGMAGMKNMPESLLQSCVKVSNEAPADIKSNLTRAWDNFNQGRIDACTKPDDFKSCLFSLCWFHAIVLGRRRFGAQGWSRKYSFNTGDLVICSNVLSSYLDANEGVPWDDLRYIFGEIMYGGHITDAWDRRTCNTYLLVLMLPALREGLELGPKFKSPDPTTLNYDDYLTYVNAELPEESPPQFGLHPNAEIGYLTSSTADLFATIMSLGGGSGGGGGDSTSIIKATMTDLKERCPEVLEMLTIGRKAEPLLEEPDKGPYIVCALQECRRMNVLIGEIGRTLMELEKGLGGQLNMTQAMEDLCSAFLINQWPGRNPFAQCTWEKNAWPSKKGLVTQFADMLARYAQLAAWTEELVTPISVWLSGLFNPMAYLTGVTQVTSRATGQPLDKMTQETHVTTYVTPDAIPQPAEFPESGAFVHGLFIEGARWPVGDEVEEAEEFGGASVGGVLLESRLKELMPPMPVLYIKAVPVQVTWEPSAVGYLRHVDDIYECPVFITTMRGPTYIFLATLKTAEPKSKTVCRDANESRLPRSAPCGVGAGRGFGGGSPRVCRVGDAVEALWPEDEEWYNATIVAVAPDGRLSLAYEDGDFRDDGLPSEVRHLAPEAPVAPIAVAGGDDDDGLGDILDGILDAPTPSGAVVPPAPLGPAPESEALRKLSSQLDDGLGDLLDGLLDGDGSPRPEPPAPAPEEADDDDDDYDDDYEDAFEEPETPLRDGSSTPLREAPPPEAPAERPAAAAPAAAAALDDDFGDMLDGILDDDDGGDDGRGAATKLQARIRGRRGRRTVHEKRREHKQTHGAATALQARIRGRKGRRTVLEQRGGFKARAAPRSPENARGALSLALRCTGTRRCGAMGDVVTMI</sequence>
<keyword evidence="9" id="KW-0243">Dynein</keyword>
<keyword evidence="12" id="KW-0505">Motor protein</keyword>
<dbReference type="KEGG" id="aaf:AURANDRAFT_70846"/>